<name>A0A3B0RZF3_9ZZZZ</name>
<reference evidence="2" key="1">
    <citation type="submission" date="2018-06" db="EMBL/GenBank/DDBJ databases">
        <authorList>
            <person name="Zhirakovskaya E."/>
        </authorList>
    </citation>
    <scope>NUCLEOTIDE SEQUENCE</scope>
</reference>
<feature type="non-terminal residue" evidence="2">
    <location>
        <position position="205"/>
    </location>
</feature>
<dbReference type="SUPFAM" id="SSF53448">
    <property type="entry name" value="Nucleotide-diphospho-sugar transferases"/>
    <property type="match status" value="1"/>
</dbReference>
<sequence>MSSSMIPMSALVLAGRRNDAGDPLDEVSGGHKAFLDIGGMAMIERVLGALGGVPGVSERQIAAPADVRERLQGRAEDGPPIRFVETAGSPSRTIHQALKAAPAGSSLLVTTCDHALLTSETIKAFLSQIDGDKYDAAAACVTRETYQAAYPDTNRTFVRLRGFEFSGANLFWFKVGTAEPLIEFWRRLEDNRKKPAKMAAEIGLI</sequence>
<dbReference type="Gene3D" id="3.90.550.10">
    <property type="entry name" value="Spore Coat Polysaccharide Biosynthesis Protein SpsA, Chain A"/>
    <property type="match status" value="1"/>
</dbReference>
<dbReference type="InterPro" id="IPR029044">
    <property type="entry name" value="Nucleotide-diphossugar_trans"/>
</dbReference>
<proteinExistence type="predicted"/>
<accession>A0A3B0RZF3</accession>
<evidence type="ECO:0000313" key="2">
    <source>
        <dbReference type="EMBL" id="VAV98970.1"/>
    </source>
</evidence>
<gene>
    <name evidence="2" type="ORF">MNBD_ALPHA05-891</name>
</gene>
<dbReference type="GO" id="GO:0016779">
    <property type="term" value="F:nucleotidyltransferase activity"/>
    <property type="evidence" value="ECO:0007669"/>
    <property type="project" value="UniProtKB-ARBA"/>
</dbReference>
<dbReference type="EMBL" id="UOEH01000263">
    <property type="protein sequence ID" value="VAV98970.1"/>
    <property type="molecule type" value="Genomic_DNA"/>
</dbReference>
<feature type="domain" description="MobA-like NTP transferase" evidence="1">
    <location>
        <begin position="29"/>
        <end position="145"/>
    </location>
</feature>
<evidence type="ECO:0000259" key="1">
    <source>
        <dbReference type="Pfam" id="PF12804"/>
    </source>
</evidence>
<organism evidence="2">
    <name type="scientific">hydrothermal vent metagenome</name>
    <dbReference type="NCBI Taxonomy" id="652676"/>
    <lineage>
        <taxon>unclassified sequences</taxon>
        <taxon>metagenomes</taxon>
        <taxon>ecological metagenomes</taxon>
    </lineage>
</organism>
<dbReference type="Pfam" id="PF12804">
    <property type="entry name" value="NTP_transf_3"/>
    <property type="match status" value="1"/>
</dbReference>
<dbReference type="InterPro" id="IPR025877">
    <property type="entry name" value="MobA-like_NTP_Trfase"/>
</dbReference>
<protein>
    <recommendedName>
        <fullName evidence="1">MobA-like NTP transferase domain-containing protein</fullName>
    </recommendedName>
</protein>
<dbReference type="AlphaFoldDB" id="A0A3B0RZF3"/>